<gene>
    <name evidence="1" type="ORF">SAMN02745752_01826</name>
</gene>
<dbReference type="AlphaFoldDB" id="A0A1K1XI70"/>
<dbReference type="OrthoDB" id="6089073at2"/>
<keyword evidence="2" id="KW-1185">Reference proteome</keyword>
<dbReference type="Proteomes" id="UP000182350">
    <property type="component" value="Unassembled WGS sequence"/>
</dbReference>
<proteinExistence type="predicted"/>
<name>A0A1K1XI70_9GAMM</name>
<organism evidence="1 2">
    <name type="scientific">Marinospirillum alkaliphilum DSM 21637</name>
    <dbReference type="NCBI Taxonomy" id="1122209"/>
    <lineage>
        <taxon>Bacteria</taxon>
        <taxon>Pseudomonadati</taxon>
        <taxon>Pseudomonadota</taxon>
        <taxon>Gammaproteobacteria</taxon>
        <taxon>Oceanospirillales</taxon>
        <taxon>Oceanospirillaceae</taxon>
        <taxon>Marinospirillum</taxon>
    </lineage>
</organism>
<evidence type="ECO:0000313" key="1">
    <source>
        <dbReference type="EMBL" id="SFX48765.1"/>
    </source>
</evidence>
<reference evidence="1 2" key="1">
    <citation type="submission" date="2016-11" db="EMBL/GenBank/DDBJ databases">
        <authorList>
            <person name="Jaros S."/>
            <person name="Januszkiewicz K."/>
            <person name="Wedrychowicz H."/>
        </authorList>
    </citation>
    <scope>NUCLEOTIDE SEQUENCE [LARGE SCALE GENOMIC DNA]</scope>
    <source>
        <strain evidence="1 2">DSM 21637</strain>
    </source>
</reference>
<dbReference type="EMBL" id="FPJW01000006">
    <property type="protein sequence ID" value="SFX48765.1"/>
    <property type="molecule type" value="Genomic_DNA"/>
</dbReference>
<accession>A0A1K1XI70</accession>
<sequence>MSSYHLIRHLEGSLQAVMELQPQEQMQHWRLMVKLIYAGEAAGEISFNLHNYSEDEARDLVHNITDHGFIMREIDDLLFGDSE</sequence>
<dbReference type="RefSeq" id="WP_072326134.1">
    <property type="nucleotide sequence ID" value="NZ_FPJW01000006.1"/>
</dbReference>
<dbReference type="STRING" id="1122209.SAMN02745752_01826"/>
<protein>
    <submittedName>
        <fullName evidence="1">Uncharacterized protein</fullName>
    </submittedName>
</protein>
<evidence type="ECO:0000313" key="2">
    <source>
        <dbReference type="Proteomes" id="UP000182350"/>
    </source>
</evidence>